<proteinExistence type="predicted"/>
<dbReference type="SUPFAM" id="SSF49785">
    <property type="entry name" value="Galactose-binding domain-like"/>
    <property type="match status" value="1"/>
</dbReference>
<dbReference type="RefSeq" id="WP_127764395.1">
    <property type="nucleotide sequence ID" value="NZ_SADE01000001.1"/>
</dbReference>
<dbReference type="Proteomes" id="UP000287447">
    <property type="component" value="Unassembled WGS sequence"/>
</dbReference>
<comment type="caution">
    <text evidence="2">The sequence shown here is derived from an EMBL/GenBank/DDBJ whole genome shotgun (WGS) entry which is preliminary data.</text>
</comment>
<name>A0A3S2W7A8_9PROT</name>
<sequence length="524" mass="55202">MASEHIKIGDVTPRVQYAGDGVQTQFGFSFPIFENDDLEVYLGVSETPEMTGYSTEGAGDSAGGLVTFDTPPGTGVTVTLLRNVAIKRTTDFSESGDFRASVINNELDRLTAVAQQLSTLIGRSVRLAETDAAGAVQLPPANLRASKLAAFDASGDLVAASPVANVSLISTFMEGVVLAANADAGRSLLNAQAQSDVLDDIAALTPAEGDALTFDGTHWTAARTVKRSEIRRLALDVAALKGDRENMVDGIADPFADETDLDNAASTNEAHDVAGAFFAGSLTYSADETGSGTILASEETAKANLFDDDTGTLWTSLTYAQGTDFVGYDFGDGNDIEIRRVRLFQKTANYLEAVKVQYSDNGADWTDALTATGLGANSFDDIDVPATEPHRYWRLLSNAAVTGGANWAVHDVEMLSAISGDMTLVSVAFTADAQPDTALLHIQAVGNDAFTLNTDLIGKVSRDNGATWTTAVLAAAGVLGDGTTIYEATGIDISGQPSGTDMRYRIETDHAKDIEIHGVVLKWG</sequence>
<dbReference type="InterPro" id="IPR000421">
    <property type="entry name" value="FA58C"/>
</dbReference>
<gene>
    <name evidence="2" type="ORF">EOI86_07130</name>
</gene>
<dbReference type="Gene3D" id="2.60.120.260">
    <property type="entry name" value="Galactose-binding domain-like"/>
    <property type="match status" value="1"/>
</dbReference>
<dbReference type="PROSITE" id="PS50022">
    <property type="entry name" value="FA58C_3"/>
    <property type="match status" value="1"/>
</dbReference>
<feature type="domain" description="F5/8 type C" evidence="1">
    <location>
        <begin position="270"/>
        <end position="417"/>
    </location>
</feature>
<keyword evidence="3" id="KW-1185">Reference proteome</keyword>
<dbReference type="OrthoDB" id="5461292at2"/>
<organism evidence="2 3">
    <name type="scientific">Hwanghaeella grinnelliae</name>
    <dbReference type="NCBI Taxonomy" id="2500179"/>
    <lineage>
        <taxon>Bacteria</taxon>
        <taxon>Pseudomonadati</taxon>
        <taxon>Pseudomonadota</taxon>
        <taxon>Alphaproteobacteria</taxon>
        <taxon>Rhodospirillales</taxon>
        <taxon>Rhodospirillaceae</taxon>
        <taxon>Hwanghaeella</taxon>
    </lineage>
</organism>
<dbReference type="InterPro" id="IPR008979">
    <property type="entry name" value="Galactose-bd-like_sf"/>
</dbReference>
<evidence type="ECO:0000259" key="1">
    <source>
        <dbReference type="PROSITE" id="PS50022"/>
    </source>
</evidence>
<protein>
    <recommendedName>
        <fullName evidence="1">F5/8 type C domain-containing protein</fullName>
    </recommendedName>
</protein>
<evidence type="ECO:0000313" key="3">
    <source>
        <dbReference type="Proteomes" id="UP000287447"/>
    </source>
</evidence>
<dbReference type="AlphaFoldDB" id="A0A3S2W7A8"/>
<dbReference type="EMBL" id="SADE01000001">
    <property type="protein sequence ID" value="RVU39023.1"/>
    <property type="molecule type" value="Genomic_DNA"/>
</dbReference>
<evidence type="ECO:0000313" key="2">
    <source>
        <dbReference type="EMBL" id="RVU39023.1"/>
    </source>
</evidence>
<accession>A0A3S2W7A8</accession>
<reference evidence="3" key="1">
    <citation type="submission" date="2019-01" db="EMBL/GenBank/DDBJ databases">
        <title>Gri0909 isolated from a small marine red alga.</title>
        <authorList>
            <person name="Kim J."/>
            <person name="Jeong S.E."/>
            <person name="Jeon C.O."/>
        </authorList>
    </citation>
    <scope>NUCLEOTIDE SEQUENCE [LARGE SCALE GENOMIC DNA]</scope>
    <source>
        <strain evidence="3">Gri0909</strain>
    </source>
</reference>